<sequence>MIYYVEKSLSNSLHKVPLCASDLLIDATGLVDIITMTQGKVVKEAMTILGGLEEEAIKNYLIKYYAQRKATKKVRKKLEKELKNAKSI</sequence>
<dbReference type="EMBL" id="NDYN01000010">
    <property type="protein sequence ID" value="OUT06854.1"/>
    <property type="molecule type" value="Genomic_DNA"/>
</dbReference>
<reference evidence="1 3" key="1">
    <citation type="submission" date="2017-04" db="EMBL/GenBank/DDBJ databases">
        <title>Complete genome of Campylobacter concisus ATCC 33237T and draft genomes for an additional eight well characterized C. concisus strains.</title>
        <authorList>
            <person name="Cornelius A.J."/>
            <person name="Miller W.G."/>
            <person name="Lastovica A.J."/>
            <person name="On S.L."/>
            <person name="French N.P."/>
            <person name="Vandenberg O."/>
            <person name="Biggs P.J."/>
        </authorList>
    </citation>
    <scope>NUCLEOTIDE SEQUENCE [LARGE SCALE GENOMIC DNA]</scope>
    <source>
        <strain evidence="1 3">CCUG 19995</strain>
    </source>
</reference>
<organism evidence="1 3">
    <name type="scientific">Campylobacter concisus</name>
    <dbReference type="NCBI Taxonomy" id="199"/>
    <lineage>
        <taxon>Bacteria</taxon>
        <taxon>Pseudomonadati</taxon>
        <taxon>Campylobacterota</taxon>
        <taxon>Epsilonproteobacteria</taxon>
        <taxon>Campylobacterales</taxon>
        <taxon>Campylobacteraceae</taxon>
        <taxon>Campylobacter</taxon>
    </lineage>
</organism>
<dbReference type="Proteomes" id="UP000196317">
    <property type="component" value="Unassembled WGS sequence"/>
</dbReference>
<dbReference type="EMBL" id="NDYN01000001">
    <property type="protein sequence ID" value="OUT08982.1"/>
    <property type="molecule type" value="Genomic_DNA"/>
</dbReference>
<evidence type="ECO:0000313" key="2">
    <source>
        <dbReference type="EMBL" id="OUT08982.1"/>
    </source>
</evidence>
<dbReference type="AlphaFoldDB" id="A0A1Y5MHI1"/>
<accession>A0A1Y5MHI1</accession>
<proteinExistence type="predicted"/>
<name>A0A1Y5MHI1_9BACT</name>
<evidence type="ECO:0000313" key="1">
    <source>
        <dbReference type="EMBL" id="OUT06854.1"/>
    </source>
</evidence>
<evidence type="ECO:0000313" key="3">
    <source>
        <dbReference type="Proteomes" id="UP000196317"/>
    </source>
</evidence>
<comment type="caution">
    <text evidence="1">The sequence shown here is derived from an EMBL/GenBank/DDBJ whole genome shotgun (WGS) entry which is preliminary data.</text>
</comment>
<protein>
    <submittedName>
        <fullName evidence="1">Uncharacterized protein</fullName>
    </submittedName>
</protein>
<gene>
    <name evidence="2" type="ORF">B9N65_01175</name>
    <name evidence="1" type="ORF">B9N65_09750</name>
</gene>